<sequence>MNIEKHHKQEIATRQVETALLLYFAQKDLFSVITLAGAAEEIFGELLRLREPGERQSLFRSVLELLRPAKARVQGEVVAAHETELYVHMDVRHEAEFLLGRAIDDYFALTGEVSGNMRKFNEEVRSRRG</sequence>
<organism evidence="1 2">
    <name type="scientific">Geomonas anaerohicana</name>
    <dbReference type="NCBI Taxonomy" id="2798583"/>
    <lineage>
        <taxon>Bacteria</taxon>
        <taxon>Pseudomonadati</taxon>
        <taxon>Thermodesulfobacteriota</taxon>
        <taxon>Desulfuromonadia</taxon>
        <taxon>Geobacterales</taxon>
        <taxon>Geobacteraceae</taxon>
        <taxon>Geomonas</taxon>
    </lineage>
</organism>
<evidence type="ECO:0000313" key="1">
    <source>
        <dbReference type="EMBL" id="MBJ6751258.1"/>
    </source>
</evidence>
<reference evidence="1 2" key="1">
    <citation type="submission" date="2020-12" db="EMBL/GenBank/DDBJ databases">
        <title>Geomonas sp. Red421, isolated from paddy soil.</title>
        <authorList>
            <person name="Xu Z."/>
            <person name="Zhang Z."/>
            <person name="Masuda Y."/>
            <person name="Itoh H."/>
            <person name="Senoo K."/>
        </authorList>
    </citation>
    <scope>NUCLEOTIDE SEQUENCE [LARGE SCALE GENOMIC DNA]</scope>
    <source>
        <strain evidence="1 2">Red421</strain>
    </source>
</reference>
<protein>
    <submittedName>
        <fullName evidence="1">Uncharacterized protein</fullName>
    </submittedName>
</protein>
<name>A0ABS0YG14_9BACT</name>
<proteinExistence type="predicted"/>
<evidence type="ECO:0000313" key="2">
    <source>
        <dbReference type="Proteomes" id="UP000614714"/>
    </source>
</evidence>
<dbReference type="Proteomes" id="UP000614714">
    <property type="component" value="Unassembled WGS sequence"/>
</dbReference>
<keyword evidence="2" id="KW-1185">Reference proteome</keyword>
<comment type="caution">
    <text evidence="1">The sequence shown here is derived from an EMBL/GenBank/DDBJ whole genome shotgun (WGS) entry which is preliminary data.</text>
</comment>
<accession>A0ABS0YG14</accession>
<dbReference type="EMBL" id="JAEMHL010000007">
    <property type="protein sequence ID" value="MBJ6751258.1"/>
    <property type="molecule type" value="Genomic_DNA"/>
</dbReference>
<gene>
    <name evidence="1" type="ORF">JFN91_13645</name>
</gene>
<dbReference type="RefSeq" id="WP_199389740.1">
    <property type="nucleotide sequence ID" value="NZ_JAEMHL010000007.1"/>
</dbReference>